<reference evidence="1 2" key="1">
    <citation type="journal article" date="2021" name="Appl. Microbiol. Biotechnol.">
        <title>Biotechnological applications of marine bacteria in bioremediation of environments polluted with hydrocarbons and plastics.</title>
        <authorList>
            <person name="Muriel-Millan L.F."/>
            <person name="Millan-Lopez S."/>
            <person name="Pardo-Lopez L."/>
        </authorList>
    </citation>
    <scope>NUCLEOTIDE SEQUENCE [LARGE SCALE GENOMIC DNA]</scope>
    <source>
        <strain evidence="1 2">GOM4</strain>
    </source>
</reference>
<organism evidence="1 2">
    <name type="scientific">Stutzerimonas chloritidismutans</name>
    <name type="common">Pseudomonas chloritidismutans</name>
    <dbReference type="NCBI Taxonomy" id="203192"/>
    <lineage>
        <taxon>Bacteria</taxon>
        <taxon>Pseudomonadati</taxon>
        <taxon>Pseudomonadota</taxon>
        <taxon>Gammaproteobacteria</taxon>
        <taxon>Pseudomonadales</taxon>
        <taxon>Pseudomonadaceae</taxon>
        <taxon>Stutzerimonas</taxon>
    </lineage>
</organism>
<sequence>MSLDLESLPDTAVQGDLLDAEYASLTLSLQDFVSEFGDELLDSLNRANPPVYAGQTRPHRQIVVAGLKRQLFAAQADVVHAVAELLIDRGERAAIVNGEMGCGKTTVGIATAAVLNAEGYRRTLVLSPPHLVYKWRREIQETVAGAKVWVLNGPDTLVKLLKLREQLGVSPQGQEFFVLGRVRMRMGFHWKPVFTQHRTRHGDLGACPDCGQVITDLDGEPINPIELEAEEYRRKCSQCAAPLWTLIRPRRLSACDQSSAVLKALKRIPTIGEVTAQKLMQTFGDAFLASMLGDNIHEFINLMDGNGELVFSDRQAQRMERAMSSMEFGFGEGGYQPSEFIKRQLPQGTFDLLIADEAHEYKNGGSAQGLAMGVLAAKARKTLLLTGTLMGGYGDDIFYLLFRALPGRMIEDGYRPTKSGSMTSAAMAFMRDHGVLKDIYSESMGTAHKTAKGCKVSVRTVKAPGFGPKGVLRCILPFTVFLKLKDIGGNVLPPYDEEFREVAMDDEQANAYRTLSSRLSQELKQALAKRDTTLLGVVLNVLLAWPDTCFRAETVTHPRTRELLAFVASQFNELELMPKERELIDICQKEKAEGRKTLVYSVYTGTRDTTSRLKLLLEQEGFKVAVLRASVDASRREDWIAEQLDRGIDVLITNPELVKTGLDLLEFPTIVFMQSGYNVYSLQQAARRSWRIGQKLAVKVIYLGYAATSQMTCLALMARKIMVSQSTSGDVPESGLDVLNQDGDSVEVALARQLVAA</sequence>
<evidence type="ECO:0000313" key="1">
    <source>
        <dbReference type="EMBL" id="MBX7274313.1"/>
    </source>
</evidence>
<keyword evidence="1" id="KW-0378">Hydrolase</keyword>
<keyword evidence="2" id="KW-1185">Reference proteome</keyword>
<accession>A0ACC5VP05</accession>
<gene>
    <name evidence="1" type="ORF">KJJ99_21245</name>
</gene>
<name>A0ACC5VP05_STUCH</name>
<dbReference type="Proteomes" id="UP000782475">
    <property type="component" value="Unassembled WGS sequence"/>
</dbReference>
<keyword evidence="1" id="KW-0547">Nucleotide-binding</keyword>
<dbReference type="EMBL" id="JAHHFP010000025">
    <property type="protein sequence ID" value="MBX7274313.1"/>
    <property type="molecule type" value="Genomic_DNA"/>
</dbReference>
<keyword evidence="1" id="KW-0347">Helicase</keyword>
<keyword evidence="1" id="KW-0067">ATP-binding</keyword>
<proteinExistence type="predicted"/>
<comment type="caution">
    <text evidence="1">The sequence shown here is derived from an EMBL/GenBank/DDBJ whole genome shotgun (WGS) entry which is preliminary data.</text>
</comment>
<protein>
    <submittedName>
        <fullName evidence="1">DEAD/DEAH box helicase</fullName>
    </submittedName>
</protein>
<evidence type="ECO:0000313" key="2">
    <source>
        <dbReference type="Proteomes" id="UP000782475"/>
    </source>
</evidence>